<accession>A0A8S1IU54</accession>
<keyword evidence="3" id="KW-1185">Reference proteome</keyword>
<comment type="caution">
    <text evidence="2">The sequence shown here is derived from an EMBL/GenBank/DDBJ whole genome shotgun (WGS) entry which is preliminary data.</text>
</comment>
<dbReference type="Proteomes" id="UP000708148">
    <property type="component" value="Unassembled WGS sequence"/>
</dbReference>
<evidence type="ECO:0000256" key="1">
    <source>
        <dbReference type="SAM" id="SignalP"/>
    </source>
</evidence>
<feature type="signal peptide" evidence="1">
    <location>
        <begin position="1"/>
        <end position="15"/>
    </location>
</feature>
<evidence type="ECO:0000313" key="3">
    <source>
        <dbReference type="Proteomes" id="UP000708148"/>
    </source>
</evidence>
<dbReference type="AlphaFoldDB" id="A0A8S1IU54"/>
<organism evidence="2 3">
    <name type="scientific">Ostreobium quekettii</name>
    <dbReference type="NCBI Taxonomy" id="121088"/>
    <lineage>
        <taxon>Eukaryota</taxon>
        <taxon>Viridiplantae</taxon>
        <taxon>Chlorophyta</taxon>
        <taxon>core chlorophytes</taxon>
        <taxon>Ulvophyceae</taxon>
        <taxon>TCBD clade</taxon>
        <taxon>Bryopsidales</taxon>
        <taxon>Ostreobineae</taxon>
        <taxon>Ostreobiaceae</taxon>
        <taxon>Ostreobium</taxon>
    </lineage>
</organism>
<keyword evidence="1" id="KW-0732">Signal</keyword>
<reference evidence="2" key="1">
    <citation type="submission" date="2020-12" db="EMBL/GenBank/DDBJ databases">
        <authorList>
            <person name="Iha C."/>
        </authorList>
    </citation>
    <scope>NUCLEOTIDE SEQUENCE</scope>
</reference>
<evidence type="ECO:0000313" key="2">
    <source>
        <dbReference type="EMBL" id="CAD7698563.1"/>
    </source>
</evidence>
<gene>
    <name evidence="2" type="ORF">OSTQU699_LOCUS3924</name>
</gene>
<sequence>MEVMHAGWFVRLPVALNLSLWRDAGLVYYDPRRAGDSYARAEMLKGLGHITVEGHGAKEADGAATGAGQGGSKLHLPEPDVPLTIAMAGLHIDKDFAMEQCPTGDIRVLIGIITRCCGSLVGGCAWSWNKPCISVHFGLLHQQGRSCPHCVAAVHQLIGCSMQKKTHHCPGHSNHCWNSEMPHKISWAWRERWARAMECAVSLMFYDAMFEASFYVHFALPLHQ</sequence>
<proteinExistence type="predicted"/>
<name>A0A8S1IU54_9CHLO</name>
<feature type="chain" id="PRO_5035925545" evidence="1">
    <location>
        <begin position="16"/>
        <end position="224"/>
    </location>
</feature>
<dbReference type="EMBL" id="CAJHUC010000851">
    <property type="protein sequence ID" value="CAD7698563.1"/>
    <property type="molecule type" value="Genomic_DNA"/>
</dbReference>
<protein>
    <submittedName>
        <fullName evidence="2">Uncharacterized protein</fullName>
    </submittedName>
</protein>